<dbReference type="PANTHER" id="PTHR12388">
    <property type="entry name" value="MITOCHONDRIA ASSOCIATED GRANULOCYTE MACROPHAGE CSF SIGNALING MOLECULE"/>
    <property type="match status" value="1"/>
</dbReference>
<dbReference type="Gene3D" id="1.10.287.110">
    <property type="entry name" value="DnaJ domain"/>
    <property type="match status" value="1"/>
</dbReference>
<dbReference type="EMBL" id="BPLQ01009269">
    <property type="protein sequence ID" value="GIY42919.1"/>
    <property type="molecule type" value="Genomic_DNA"/>
</dbReference>
<gene>
    <name evidence="10" type="primary">Pam16</name>
    <name evidence="10" type="ORF">CDAR_199012</name>
</gene>
<dbReference type="InterPro" id="IPR005341">
    <property type="entry name" value="Tim16"/>
</dbReference>
<evidence type="ECO:0000256" key="7">
    <source>
        <dbReference type="ARBA" id="ARBA00023128"/>
    </source>
</evidence>
<evidence type="ECO:0000256" key="3">
    <source>
        <dbReference type="ARBA" id="ARBA00022448"/>
    </source>
</evidence>
<keyword evidence="7" id="KW-0496">Mitochondrion</keyword>
<evidence type="ECO:0000256" key="5">
    <source>
        <dbReference type="ARBA" id="ARBA00022927"/>
    </source>
</evidence>
<evidence type="ECO:0000256" key="9">
    <source>
        <dbReference type="SAM" id="Coils"/>
    </source>
</evidence>
<dbReference type="GO" id="GO:0005744">
    <property type="term" value="C:TIM23 mitochondrial import inner membrane translocase complex"/>
    <property type="evidence" value="ECO:0007669"/>
    <property type="project" value="InterPro"/>
</dbReference>
<evidence type="ECO:0000313" key="10">
    <source>
        <dbReference type="EMBL" id="GIY42919.1"/>
    </source>
</evidence>
<dbReference type="FunFam" id="1.10.287.110:FF:000006">
    <property type="entry name" value="Import inner membrane translocase subunit TIM16"/>
    <property type="match status" value="1"/>
</dbReference>
<dbReference type="InterPro" id="IPR036869">
    <property type="entry name" value="J_dom_sf"/>
</dbReference>
<keyword evidence="8" id="KW-0472">Membrane</keyword>
<evidence type="ECO:0000313" key="11">
    <source>
        <dbReference type="Proteomes" id="UP001054837"/>
    </source>
</evidence>
<dbReference type="Pfam" id="PF03656">
    <property type="entry name" value="Pam16"/>
    <property type="match status" value="1"/>
</dbReference>
<comment type="subcellular location">
    <subcellularLocation>
        <location evidence="1">Mitochondrion inner membrane</location>
        <topology evidence="1">Peripheral membrane protein</topology>
        <orientation evidence="1">Matrix side</orientation>
    </subcellularLocation>
</comment>
<dbReference type="PANTHER" id="PTHR12388:SF0">
    <property type="entry name" value="MITOCHONDRIAL IMPORT INNER MEMBRANE TRANSLOCASE SUBUNIT TIM16"/>
    <property type="match status" value="1"/>
</dbReference>
<keyword evidence="11" id="KW-1185">Reference proteome</keyword>
<evidence type="ECO:0000256" key="6">
    <source>
        <dbReference type="ARBA" id="ARBA00023010"/>
    </source>
</evidence>
<keyword evidence="3" id="KW-0813">Transport</keyword>
<dbReference type="AlphaFoldDB" id="A0AAV4T9Q3"/>
<comment type="similarity">
    <text evidence="2">Belongs to the TIM16/PAM16 family.</text>
</comment>
<keyword evidence="6" id="KW-0811">Translocation</keyword>
<accession>A0AAV4T9Q3</accession>
<evidence type="ECO:0000256" key="8">
    <source>
        <dbReference type="ARBA" id="ARBA00023136"/>
    </source>
</evidence>
<keyword evidence="4" id="KW-0999">Mitochondrion inner membrane</keyword>
<evidence type="ECO:0000256" key="1">
    <source>
        <dbReference type="ARBA" id="ARBA00004443"/>
    </source>
</evidence>
<dbReference type="Proteomes" id="UP001054837">
    <property type="component" value="Unassembled WGS sequence"/>
</dbReference>
<comment type="caution">
    <text evidence="10">The sequence shown here is derived from an EMBL/GenBank/DDBJ whole genome shotgun (WGS) entry which is preliminary data.</text>
</comment>
<reference evidence="10 11" key="1">
    <citation type="submission" date="2021-06" db="EMBL/GenBank/DDBJ databases">
        <title>Caerostris darwini draft genome.</title>
        <authorList>
            <person name="Kono N."/>
            <person name="Arakawa K."/>
        </authorList>
    </citation>
    <scope>NUCLEOTIDE SEQUENCE [LARGE SCALE GENOMIC DNA]</scope>
</reference>
<feature type="coiled-coil region" evidence="9">
    <location>
        <begin position="98"/>
        <end position="125"/>
    </location>
</feature>
<proteinExistence type="inferred from homology"/>
<protein>
    <submittedName>
        <fullName evidence="10">Mitochondrial import inner membrane translocase subunit TIM16</fullName>
    </submittedName>
</protein>
<dbReference type="GO" id="GO:0030150">
    <property type="term" value="P:protein import into mitochondrial matrix"/>
    <property type="evidence" value="ECO:0007669"/>
    <property type="project" value="InterPro"/>
</dbReference>
<keyword evidence="5" id="KW-0653">Protein transport</keyword>
<evidence type="ECO:0000256" key="2">
    <source>
        <dbReference type="ARBA" id="ARBA00008817"/>
    </source>
</evidence>
<keyword evidence="9" id="KW-0175">Coiled coil</keyword>
<sequence>MAKFIAQAVILGAQVISRAFARALKQEYAATQAAAQKSHGSPREQVEANLKTGISLHEAKNILNIDKLDPEVIQKHYEHLFEVNDKKKGGSLYLQSKVFRAKERLDEELRILNQAKENKKDQNEST</sequence>
<evidence type="ECO:0000256" key="4">
    <source>
        <dbReference type="ARBA" id="ARBA00022792"/>
    </source>
</evidence>
<organism evidence="10 11">
    <name type="scientific">Caerostris darwini</name>
    <dbReference type="NCBI Taxonomy" id="1538125"/>
    <lineage>
        <taxon>Eukaryota</taxon>
        <taxon>Metazoa</taxon>
        <taxon>Ecdysozoa</taxon>
        <taxon>Arthropoda</taxon>
        <taxon>Chelicerata</taxon>
        <taxon>Arachnida</taxon>
        <taxon>Araneae</taxon>
        <taxon>Araneomorphae</taxon>
        <taxon>Entelegynae</taxon>
        <taxon>Araneoidea</taxon>
        <taxon>Araneidae</taxon>
        <taxon>Caerostris</taxon>
    </lineage>
</organism>
<name>A0AAV4T9Q3_9ARAC</name>